<protein>
    <submittedName>
        <fullName evidence="2">Uncharacterized protein</fullName>
    </submittedName>
</protein>
<feature type="non-terminal residue" evidence="2">
    <location>
        <position position="1"/>
    </location>
</feature>
<organism evidence="2 3">
    <name type="scientific">Volvox africanus</name>
    <dbReference type="NCBI Taxonomy" id="51714"/>
    <lineage>
        <taxon>Eukaryota</taxon>
        <taxon>Viridiplantae</taxon>
        <taxon>Chlorophyta</taxon>
        <taxon>core chlorophytes</taxon>
        <taxon>Chlorophyceae</taxon>
        <taxon>CS clade</taxon>
        <taxon>Chlamydomonadales</taxon>
        <taxon>Volvocaceae</taxon>
        <taxon>Volvox</taxon>
    </lineage>
</organism>
<comment type="caution">
    <text evidence="2">The sequence shown here is derived from an EMBL/GenBank/DDBJ whole genome shotgun (WGS) entry which is preliminary data.</text>
</comment>
<evidence type="ECO:0000256" key="1">
    <source>
        <dbReference type="SAM" id="MobiDB-lite"/>
    </source>
</evidence>
<feature type="non-terminal residue" evidence="2">
    <location>
        <position position="255"/>
    </location>
</feature>
<feature type="region of interest" description="Disordered" evidence="1">
    <location>
        <begin position="234"/>
        <end position="255"/>
    </location>
</feature>
<dbReference type="EMBL" id="BSDZ01000078">
    <property type="protein sequence ID" value="GLI67674.1"/>
    <property type="molecule type" value="Genomic_DNA"/>
</dbReference>
<feature type="compositionally biased region" description="Pro residues" evidence="1">
    <location>
        <begin position="166"/>
        <end position="175"/>
    </location>
</feature>
<feature type="region of interest" description="Disordered" evidence="1">
    <location>
        <begin position="150"/>
        <end position="183"/>
    </location>
</feature>
<sequence length="255" mass="25752">GCSSSASLNARYLPAAAAGTMAGGPVAAAAVMMAGAPVAAAEWNADFRILSSESDGGGAGNAANAPTLAATRDCSPCGSRFPNQEVVDGGKAVINGADAIGAFGGDVDGNGGVAAVLPVAAVPHAVWHRVHLRAVQVPVEGDVAAKAATSAPGGIATGGMPAPVSLLPPPPPPPQQQQQTERQQSMLLVITQFDVTAEVTAQRETAGLLQEEHKVLESIFPRHCIEYLTLRGGAGRRRGPARTGPWNRGPRGHGT</sequence>
<name>A0ABQ5SDE4_9CHLO</name>
<evidence type="ECO:0000313" key="3">
    <source>
        <dbReference type="Proteomes" id="UP001165090"/>
    </source>
</evidence>
<reference evidence="2 3" key="1">
    <citation type="journal article" date="2023" name="IScience">
        <title>Expanded male sex-determining region conserved during the evolution of homothallism in the green alga Volvox.</title>
        <authorList>
            <person name="Yamamoto K."/>
            <person name="Matsuzaki R."/>
            <person name="Mahakham W."/>
            <person name="Heman W."/>
            <person name="Sekimoto H."/>
            <person name="Kawachi M."/>
            <person name="Minakuchi Y."/>
            <person name="Toyoda A."/>
            <person name="Nozaki H."/>
        </authorList>
    </citation>
    <scope>NUCLEOTIDE SEQUENCE [LARGE SCALE GENOMIC DNA]</scope>
    <source>
        <strain evidence="2 3">NIES-4468</strain>
    </source>
</reference>
<keyword evidence="3" id="KW-1185">Reference proteome</keyword>
<evidence type="ECO:0000313" key="2">
    <source>
        <dbReference type="EMBL" id="GLI67674.1"/>
    </source>
</evidence>
<accession>A0ABQ5SDE4</accession>
<proteinExistence type="predicted"/>
<dbReference type="Proteomes" id="UP001165090">
    <property type="component" value="Unassembled WGS sequence"/>
</dbReference>
<gene>
    <name evidence="2" type="ORF">VaNZ11_011835</name>
</gene>